<sequence>MGEHGYYMRIERSTIKGCSNSFLLIMLSLLCWSCNDDGLVGIENATEVHTKLSEYTIFQGKLSDLEPTNNFKVYELSTELFSDYAEKQRLIKIPEGHTLISRNDGLPDFPEGTILVKTFYYYNDKRDHTKGRKIIETRLLIKENARWNVATYIWNESQDDAFLITTGLDKTVNWIDAKGEGKVIAYRIPSHRECTSCHYNSNTIFPIGPKLRNLNKDVLRNGIVINQLTHLYNEGIINEVEPSSISVLPAWQDAAKYTVAQRTRAYLDIQCAHCHNPLGMASDRGLNLSYETDLNHTDIPDNKRRIIERMETLEMPFIGTTVVHAEGLELVKAYMESL</sequence>
<name>A0ABW3K6V4_9BACT</name>
<organism evidence="1 2">
    <name type="scientific">Ohtaekwangia kribbensis</name>
    <dbReference type="NCBI Taxonomy" id="688913"/>
    <lineage>
        <taxon>Bacteria</taxon>
        <taxon>Pseudomonadati</taxon>
        <taxon>Bacteroidota</taxon>
        <taxon>Cytophagia</taxon>
        <taxon>Cytophagales</taxon>
        <taxon>Fulvivirgaceae</taxon>
        <taxon>Ohtaekwangia</taxon>
    </lineage>
</organism>
<keyword evidence="2" id="KW-1185">Reference proteome</keyword>
<comment type="caution">
    <text evidence="1">The sequence shown here is derived from an EMBL/GenBank/DDBJ whole genome shotgun (WGS) entry which is preliminary data.</text>
</comment>
<evidence type="ECO:0000313" key="1">
    <source>
        <dbReference type="EMBL" id="MFD1001972.1"/>
    </source>
</evidence>
<evidence type="ECO:0000313" key="2">
    <source>
        <dbReference type="Proteomes" id="UP001597112"/>
    </source>
</evidence>
<proteinExistence type="predicted"/>
<dbReference type="Proteomes" id="UP001597112">
    <property type="component" value="Unassembled WGS sequence"/>
</dbReference>
<accession>A0ABW3K6V4</accession>
<reference evidence="2" key="1">
    <citation type="journal article" date="2019" name="Int. J. Syst. Evol. Microbiol.">
        <title>The Global Catalogue of Microorganisms (GCM) 10K type strain sequencing project: providing services to taxonomists for standard genome sequencing and annotation.</title>
        <authorList>
            <consortium name="The Broad Institute Genomics Platform"/>
            <consortium name="The Broad Institute Genome Sequencing Center for Infectious Disease"/>
            <person name="Wu L."/>
            <person name="Ma J."/>
        </authorList>
    </citation>
    <scope>NUCLEOTIDE SEQUENCE [LARGE SCALE GENOMIC DNA]</scope>
    <source>
        <strain evidence="2">CCUG 58938</strain>
    </source>
</reference>
<protein>
    <recommendedName>
        <fullName evidence="3">Repeat protein (TIGR03806 family)</fullName>
    </recommendedName>
</protein>
<dbReference type="EMBL" id="JBHTKA010000008">
    <property type="protein sequence ID" value="MFD1001972.1"/>
    <property type="molecule type" value="Genomic_DNA"/>
</dbReference>
<evidence type="ECO:0008006" key="3">
    <source>
        <dbReference type="Google" id="ProtNLM"/>
    </source>
</evidence>
<gene>
    <name evidence="1" type="ORF">ACFQ21_21785</name>
</gene>